<proteinExistence type="predicted"/>
<dbReference type="RefSeq" id="WP_139167550.1">
    <property type="nucleotide sequence ID" value="NZ_DAIOMO010000004.1"/>
</dbReference>
<dbReference type="Gene3D" id="2.160.20.80">
    <property type="entry name" value="E3 ubiquitin-protein ligase SopA"/>
    <property type="match status" value="1"/>
</dbReference>
<sequence>MTGNMDLKTLTNMFPSHKLVMGEQFAQENVSALKVKSVLRWSDTIFVNCDFSETKFHLLMLQGAIFFKCDFAGAVFTACDIDGTEFVACNMTCADFEGSCVQDSNFSDCIIGGMIGPRDFESCSFESPRYSRHIPITSNVPYYSISTPTRPLTIFCTPNAWRVHGEGIRVTVTPEDLPHVEEPFKSAVTCVHELEQSVGREAVKQVLGEPHRIPEKTSSSEDA</sequence>
<accession>A0A1G6ZJV4</accession>
<protein>
    <submittedName>
        <fullName evidence="1">Pentapeptide repeat-containing protein</fullName>
    </submittedName>
</protein>
<evidence type="ECO:0000313" key="2">
    <source>
        <dbReference type="Proteomes" id="UP000183685"/>
    </source>
</evidence>
<evidence type="ECO:0000313" key="1">
    <source>
        <dbReference type="EMBL" id="SDE02085.1"/>
    </source>
</evidence>
<dbReference type="OrthoDB" id="156143at2"/>
<organism evidence="1 2">
    <name type="scientific">Kordiimonas lacus</name>
    <dbReference type="NCBI Taxonomy" id="637679"/>
    <lineage>
        <taxon>Bacteria</taxon>
        <taxon>Pseudomonadati</taxon>
        <taxon>Pseudomonadota</taxon>
        <taxon>Alphaproteobacteria</taxon>
        <taxon>Kordiimonadales</taxon>
        <taxon>Kordiimonadaceae</taxon>
        <taxon>Kordiimonas</taxon>
    </lineage>
</organism>
<gene>
    <name evidence="1" type="ORF">SAMN04488071_1819</name>
</gene>
<dbReference type="AlphaFoldDB" id="A0A1G6ZJV4"/>
<dbReference type="SUPFAM" id="SSF141571">
    <property type="entry name" value="Pentapeptide repeat-like"/>
    <property type="match status" value="1"/>
</dbReference>
<name>A0A1G6ZJV4_9PROT</name>
<dbReference type="Proteomes" id="UP000183685">
    <property type="component" value="Unassembled WGS sequence"/>
</dbReference>
<dbReference type="STRING" id="637679.GCA_001550055_02036"/>
<reference evidence="1 2" key="1">
    <citation type="submission" date="2016-10" db="EMBL/GenBank/DDBJ databases">
        <authorList>
            <person name="de Groot N.N."/>
        </authorList>
    </citation>
    <scope>NUCLEOTIDE SEQUENCE [LARGE SCALE GENOMIC DNA]</scope>
    <source>
        <strain evidence="1 2">CGMCC 1.9109</strain>
    </source>
</reference>
<keyword evidence="2" id="KW-1185">Reference proteome</keyword>
<dbReference type="Pfam" id="PF00805">
    <property type="entry name" value="Pentapeptide"/>
    <property type="match status" value="1"/>
</dbReference>
<dbReference type="InterPro" id="IPR001646">
    <property type="entry name" value="5peptide_repeat"/>
</dbReference>
<dbReference type="EMBL" id="FNAK01000004">
    <property type="protein sequence ID" value="SDE02085.1"/>
    <property type="molecule type" value="Genomic_DNA"/>
</dbReference>